<evidence type="ECO:0000256" key="3">
    <source>
        <dbReference type="ARBA" id="ARBA00022764"/>
    </source>
</evidence>
<accession>A0A5S3PD02</accession>
<sequence>MCRPARDHGLQRMTNDPIQTGRNEMLHTTLKSLTAGVFAATCAFASSATAQDTVLKYSSWFPESHSTNTVLKAWIEDVEAATEGRVTVEYLPKTVQTPRDQFDVVVDGLADIVIVLPGYTPGRFPVLEIGELPLLVSTDEATLAPAFYTLYETEIAPAEPFKGAQVLTTWASAPTHIATKPGPITSMEQMKGLKIRAPSATAGLVVDAMGAVTVQKPVTEIYELASSGIVDGTFFSYGPMISWKTKDIFQNVTVMPGGMGQSVIAVLMNQGKFDSLSEADRTAIMEVSGEKLARAFGAAWQNDEDVALADLGNLTVVEASDEFLAEFKQAIEPVEAAWVEKAKAAGLADPASTLANFRALLEAAQTN</sequence>
<keyword evidence="3" id="KW-0574">Periplasm</keyword>
<dbReference type="GO" id="GO:0042597">
    <property type="term" value="C:periplasmic space"/>
    <property type="evidence" value="ECO:0007669"/>
    <property type="project" value="UniProtKB-SubCell"/>
</dbReference>
<evidence type="ECO:0000256" key="1">
    <source>
        <dbReference type="ARBA" id="ARBA00004418"/>
    </source>
</evidence>
<keyword evidence="5" id="KW-1185">Reference proteome</keyword>
<evidence type="ECO:0000313" key="5">
    <source>
        <dbReference type="Proteomes" id="UP000309550"/>
    </source>
</evidence>
<dbReference type="Gene3D" id="3.40.190.170">
    <property type="entry name" value="Bacterial extracellular solute-binding protein, family 7"/>
    <property type="match status" value="1"/>
</dbReference>
<dbReference type="InterPro" id="IPR038404">
    <property type="entry name" value="TRAP_DctP_sf"/>
</dbReference>
<dbReference type="AlphaFoldDB" id="A0A5S3PD02"/>
<keyword evidence="2" id="KW-0732">Signal</keyword>
<dbReference type="NCBIfam" id="NF037995">
    <property type="entry name" value="TRAP_S1"/>
    <property type="match status" value="1"/>
</dbReference>
<gene>
    <name evidence="4" type="ORF">FDT80_13410</name>
</gene>
<dbReference type="PANTHER" id="PTHR33376">
    <property type="match status" value="1"/>
</dbReference>
<dbReference type="CDD" id="cd13665">
    <property type="entry name" value="PBP2_TRAP_Dctp3_4"/>
    <property type="match status" value="1"/>
</dbReference>
<dbReference type="Proteomes" id="UP000309550">
    <property type="component" value="Unassembled WGS sequence"/>
</dbReference>
<dbReference type="EMBL" id="VANS01000003">
    <property type="protein sequence ID" value="TMM51743.1"/>
    <property type="molecule type" value="Genomic_DNA"/>
</dbReference>
<proteinExistence type="predicted"/>
<organism evidence="4 5">
    <name type="scientific">Sulfitobacter sabulilitoris</name>
    <dbReference type="NCBI Taxonomy" id="2562655"/>
    <lineage>
        <taxon>Bacteria</taxon>
        <taxon>Pseudomonadati</taxon>
        <taxon>Pseudomonadota</taxon>
        <taxon>Alphaproteobacteria</taxon>
        <taxon>Rhodobacterales</taxon>
        <taxon>Roseobacteraceae</taxon>
        <taxon>Sulfitobacter</taxon>
    </lineage>
</organism>
<comment type="caution">
    <text evidence="4">The sequence shown here is derived from an EMBL/GenBank/DDBJ whole genome shotgun (WGS) entry which is preliminary data.</text>
</comment>
<comment type="subcellular location">
    <subcellularLocation>
        <location evidence="1">Periplasm</location>
    </subcellularLocation>
</comment>
<protein>
    <submittedName>
        <fullName evidence="4">TRAP transporter substrate-binding protein</fullName>
    </submittedName>
</protein>
<evidence type="ECO:0000313" key="4">
    <source>
        <dbReference type="EMBL" id="TMM51743.1"/>
    </source>
</evidence>
<dbReference type="Pfam" id="PF03480">
    <property type="entry name" value="DctP"/>
    <property type="match status" value="1"/>
</dbReference>
<dbReference type="InterPro" id="IPR018389">
    <property type="entry name" value="DctP_fam"/>
</dbReference>
<name>A0A5S3PD02_9RHOB</name>
<evidence type="ECO:0000256" key="2">
    <source>
        <dbReference type="ARBA" id="ARBA00022729"/>
    </source>
</evidence>
<dbReference type="PANTHER" id="PTHR33376:SF15">
    <property type="entry name" value="BLL6794 PROTEIN"/>
    <property type="match status" value="1"/>
</dbReference>
<dbReference type="OrthoDB" id="7822595at2"/>
<reference evidence="4 5" key="1">
    <citation type="submission" date="2019-05" db="EMBL/GenBank/DDBJ databases">
        <title>Sulfitobacter sabulilitoris sp. nov., isolated from a marine sand.</title>
        <authorList>
            <person name="Yoon J.-H."/>
        </authorList>
    </citation>
    <scope>NUCLEOTIDE SEQUENCE [LARGE SCALE GENOMIC DNA]</scope>
    <source>
        <strain evidence="4 5">HSMS-29</strain>
    </source>
</reference>
<dbReference type="GO" id="GO:0055085">
    <property type="term" value="P:transmembrane transport"/>
    <property type="evidence" value="ECO:0007669"/>
    <property type="project" value="InterPro"/>
</dbReference>